<dbReference type="KEGG" id="kko:Kkor_2049"/>
<dbReference type="HOGENOM" id="CLU_2464909_0_0_6"/>
<protein>
    <submittedName>
        <fullName evidence="2">Uncharacterized protein</fullName>
    </submittedName>
</protein>
<feature type="transmembrane region" description="Helical" evidence="1">
    <location>
        <begin position="37"/>
        <end position="56"/>
    </location>
</feature>
<keyword evidence="1" id="KW-0812">Transmembrane</keyword>
<keyword evidence="1" id="KW-0472">Membrane</keyword>
<evidence type="ECO:0000256" key="1">
    <source>
        <dbReference type="SAM" id="Phobius"/>
    </source>
</evidence>
<keyword evidence="1" id="KW-1133">Transmembrane helix</keyword>
<proteinExistence type="predicted"/>
<dbReference type="InParanoid" id="C7R703"/>
<dbReference type="EMBL" id="CP001707">
    <property type="protein sequence ID" value="ACV27459.1"/>
    <property type="molecule type" value="Genomic_DNA"/>
</dbReference>
<feature type="transmembrane region" description="Helical" evidence="1">
    <location>
        <begin position="68"/>
        <end position="85"/>
    </location>
</feature>
<accession>C7R703</accession>
<dbReference type="Proteomes" id="UP000001231">
    <property type="component" value="Chromosome"/>
</dbReference>
<name>C7R703_KANKD</name>
<evidence type="ECO:0000313" key="2">
    <source>
        <dbReference type="EMBL" id="ACV27459.1"/>
    </source>
</evidence>
<organism evidence="2 3">
    <name type="scientific">Kangiella koreensis (strain DSM 16069 / JCM 12317 / KCTC 12182 / SW-125)</name>
    <dbReference type="NCBI Taxonomy" id="523791"/>
    <lineage>
        <taxon>Bacteria</taxon>
        <taxon>Pseudomonadati</taxon>
        <taxon>Pseudomonadota</taxon>
        <taxon>Gammaproteobacteria</taxon>
        <taxon>Kangiellales</taxon>
        <taxon>Kangiellaceae</taxon>
        <taxon>Kangiella</taxon>
    </lineage>
</organism>
<reference evidence="2 3" key="1">
    <citation type="journal article" date="2009" name="Stand. Genomic Sci.">
        <title>Complete genome sequence of Kangiella koreensis type strain (SW-125).</title>
        <authorList>
            <person name="Han C."/>
            <person name="Sikorski J."/>
            <person name="Lapidus A."/>
            <person name="Nolan M."/>
            <person name="Glavina Del Rio T."/>
            <person name="Tice H."/>
            <person name="Cheng J.F."/>
            <person name="Lucas S."/>
            <person name="Chen F."/>
            <person name="Copeland A."/>
            <person name="Ivanova N."/>
            <person name="Mavromatis K."/>
            <person name="Ovchinnikova G."/>
            <person name="Pati A."/>
            <person name="Bruce D."/>
            <person name="Goodwin L."/>
            <person name="Pitluck S."/>
            <person name="Chen A."/>
            <person name="Palaniappan K."/>
            <person name="Land M."/>
            <person name="Hauser L."/>
            <person name="Chang Y.J."/>
            <person name="Jeffries C.D."/>
            <person name="Chain P."/>
            <person name="Saunders E."/>
            <person name="Brettin T."/>
            <person name="Goker M."/>
            <person name="Tindall B.J."/>
            <person name="Bristow J."/>
            <person name="Eisen J.A."/>
            <person name="Markowitz V."/>
            <person name="Hugenholtz P."/>
            <person name="Kyrpides N.C."/>
            <person name="Klenk H.P."/>
            <person name="Detter J.C."/>
        </authorList>
    </citation>
    <scope>NUCLEOTIDE SEQUENCE [LARGE SCALE GENOMIC DNA]</scope>
    <source>
        <strain evidence="3">DSM 16069 / KCTC 12182 / SW-125</strain>
    </source>
</reference>
<feature type="transmembrane region" description="Helical" evidence="1">
    <location>
        <begin position="6"/>
        <end position="25"/>
    </location>
</feature>
<keyword evidence="3" id="KW-1185">Reference proteome</keyword>
<gene>
    <name evidence="2" type="ordered locus">Kkor_2049</name>
</gene>
<evidence type="ECO:0000313" key="3">
    <source>
        <dbReference type="Proteomes" id="UP000001231"/>
    </source>
</evidence>
<sequence>MIYINIVILLFLVVANLFFLLEESDTREKEQIKKKKIVHIISAVGLGLSVSGANVFSGQEILERPSEYFFLIFMFVFLAFLAYLAQPG</sequence>
<dbReference type="AlphaFoldDB" id="C7R703"/>